<reference evidence="1" key="1">
    <citation type="journal article" date="2014" name="Front. Microbiol.">
        <title>High frequency of phylogenetically diverse reductive dehalogenase-homologous genes in deep subseafloor sedimentary metagenomes.</title>
        <authorList>
            <person name="Kawai M."/>
            <person name="Futagami T."/>
            <person name="Toyoda A."/>
            <person name="Takaki Y."/>
            <person name="Nishi S."/>
            <person name="Hori S."/>
            <person name="Arai W."/>
            <person name="Tsubouchi T."/>
            <person name="Morono Y."/>
            <person name="Uchiyama I."/>
            <person name="Ito T."/>
            <person name="Fujiyama A."/>
            <person name="Inagaki F."/>
            <person name="Takami H."/>
        </authorList>
    </citation>
    <scope>NUCLEOTIDE SEQUENCE</scope>
    <source>
        <strain evidence="1">Expedition CK06-06</strain>
    </source>
</reference>
<comment type="caution">
    <text evidence="1">The sequence shown here is derived from an EMBL/GenBank/DDBJ whole genome shotgun (WGS) entry which is preliminary data.</text>
</comment>
<evidence type="ECO:0000313" key="1">
    <source>
        <dbReference type="EMBL" id="GAG45144.1"/>
    </source>
</evidence>
<sequence length="76" mass="8875">MRWTLARVTRIARRLLDEGGFERAVIERVEWGGGWWRGRGDPTALFRTANLTVSLDGELLLKYAQIEKNDDWLRLC</sequence>
<organism evidence="1">
    <name type="scientific">marine sediment metagenome</name>
    <dbReference type="NCBI Taxonomy" id="412755"/>
    <lineage>
        <taxon>unclassified sequences</taxon>
        <taxon>metagenomes</taxon>
        <taxon>ecological metagenomes</taxon>
    </lineage>
</organism>
<protein>
    <submittedName>
        <fullName evidence="1">Uncharacterized protein</fullName>
    </submittedName>
</protein>
<proteinExistence type="predicted"/>
<accession>X0XPQ0</accession>
<dbReference type="AlphaFoldDB" id="X0XPQ0"/>
<name>X0XPQ0_9ZZZZ</name>
<dbReference type="EMBL" id="BARS01054055">
    <property type="protein sequence ID" value="GAG45144.1"/>
    <property type="molecule type" value="Genomic_DNA"/>
</dbReference>
<gene>
    <name evidence="1" type="ORF">S01H1_80095</name>
</gene>